<organism evidence="7 8">
    <name type="scientific">Cinchona calisaya</name>
    <dbReference type="NCBI Taxonomy" id="153742"/>
    <lineage>
        <taxon>Eukaryota</taxon>
        <taxon>Viridiplantae</taxon>
        <taxon>Streptophyta</taxon>
        <taxon>Embryophyta</taxon>
        <taxon>Tracheophyta</taxon>
        <taxon>Spermatophyta</taxon>
        <taxon>Magnoliopsida</taxon>
        <taxon>eudicotyledons</taxon>
        <taxon>Gunneridae</taxon>
        <taxon>Pentapetalae</taxon>
        <taxon>asterids</taxon>
        <taxon>lamiids</taxon>
        <taxon>Gentianales</taxon>
        <taxon>Rubiaceae</taxon>
        <taxon>Cinchonoideae</taxon>
        <taxon>Cinchoneae</taxon>
        <taxon>Cinchona</taxon>
    </lineage>
</organism>
<evidence type="ECO:0000313" key="7">
    <source>
        <dbReference type="EMBL" id="KAL3521228.1"/>
    </source>
</evidence>
<dbReference type="EMBL" id="JBJUIK010000008">
    <property type="protein sequence ID" value="KAL3521228.1"/>
    <property type="molecule type" value="Genomic_DNA"/>
</dbReference>
<protein>
    <recommendedName>
        <fullName evidence="9">Anaphase-promoting complex subunit 1</fullName>
    </recommendedName>
</protein>
<dbReference type="PANTHER" id="PTHR12827">
    <property type="entry name" value="MEIOTIC CHECKPOINT REGULATOR TSG24 FAMILY MEMBER"/>
    <property type="match status" value="1"/>
</dbReference>
<dbReference type="Pfam" id="PF21282">
    <property type="entry name" value="APC1_3rd"/>
    <property type="match status" value="1"/>
</dbReference>
<evidence type="ECO:0000256" key="3">
    <source>
        <dbReference type="ARBA" id="ARBA00022776"/>
    </source>
</evidence>
<dbReference type="AlphaFoldDB" id="A0ABD2ZQG1"/>
<name>A0ABD2ZQG1_9GENT</name>
<sequence length="525" mass="58903">MDDAIDMDAEAFVQAFINIVVGVCISPGLRFAGTRDGKSQELVYEYAVHFLNKIKPVSVSSNHSLPKGLSNYVDRGTLETCLHLIVLSLCVVMAGSGHLQTLRFLKFLRNQNFTEGHSNYGTQMADSLGMGFLFLGGGMRTFSTSNSSIAALLITLYPRLPAGPNDNRCHLQAFRHLYVLATEARWIQIVDVDTGMPVYAPLEVTVRETEHYAETSFCEVTPCILPERAVLKTVRVCGPRYWPHVIELIPEEKPWWTSGDKDDPFNSSVLYIKRKVGACSYVDDPVGSQSLLSRPMHKVFGLACLRTSNSETEHMGAVNLDQLVSTFSSDPSLIAFAQLFCNPSWNNRSDIDFQEFCLQVLFECVSKDRPAFLQVYLSLYTTIGSMVDEITSATCSVGDTLSLWSLKLALAYNEALDNGRLEILNSGIVQPTFLGSVKKRLEEILNLSLHIKSDLQEYLLLGRWPKNDTMGWKRSMLLSWYLRWQKIKRVNISSSVPLLHLLFPGTQVTAIDEFNKCWFSSQVDC</sequence>
<reference evidence="7 8" key="1">
    <citation type="submission" date="2024-11" db="EMBL/GenBank/DDBJ databases">
        <title>A near-complete genome assembly of Cinchona calisaya.</title>
        <authorList>
            <person name="Lian D.C."/>
            <person name="Zhao X.W."/>
            <person name="Wei L."/>
        </authorList>
    </citation>
    <scope>NUCLEOTIDE SEQUENCE [LARGE SCALE GENOMIC DNA]</scope>
    <source>
        <tissue evidence="7">Nenye</tissue>
    </source>
</reference>
<accession>A0ABD2ZQG1</accession>
<keyword evidence="3" id="KW-0498">Mitosis</keyword>
<keyword evidence="4" id="KW-0131">Cell cycle</keyword>
<keyword evidence="8" id="KW-1185">Reference proteome</keyword>
<evidence type="ECO:0000256" key="4">
    <source>
        <dbReference type="ARBA" id="ARBA00023306"/>
    </source>
</evidence>
<comment type="caution">
    <text evidence="7">The sequence shown here is derived from an EMBL/GenBank/DDBJ whole genome shotgun (WGS) entry which is preliminary data.</text>
</comment>
<dbReference type="InterPro" id="IPR048971">
    <property type="entry name" value="Apc1_3rd"/>
</dbReference>
<proteinExistence type="predicted"/>
<dbReference type="InterPro" id="IPR041221">
    <property type="entry name" value="APC1_C"/>
</dbReference>
<evidence type="ECO:0000259" key="6">
    <source>
        <dbReference type="Pfam" id="PF21282"/>
    </source>
</evidence>
<evidence type="ECO:0000313" key="8">
    <source>
        <dbReference type="Proteomes" id="UP001630127"/>
    </source>
</evidence>
<gene>
    <name evidence="7" type="ORF">ACH5RR_019377</name>
</gene>
<dbReference type="PANTHER" id="PTHR12827:SF3">
    <property type="entry name" value="ANAPHASE-PROMOTING COMPLEX SUBUNIT 1"/>
    <property type="match status" value="1"/>
</dbReference>
<keyword evidence="1" id="KW-0132">Cell division</keyword>
<evidence type="ECO:0000256" key="1">
    <source>
        <dbReference type="ARBA" id="ARBA00022618"/>
    </source>
</evidence>
<dbReference type="Proteomes" id="UP001630127">
    <property type="component" value="Unassembled WGS sequence"/>
</dbReference>
<feature type="domain" description="Anaphase-promoting complex subunit 1 C-terminal" evidence="5">
    <location>
        <begin position="322"/>
        <end position="486"/>
    </location>
</feature>
<dbReference type="GO" id="GO:0051301">
    <property type="term" value="P:cell division"/>
    <property type="evidence" value="ECO:0007669"/>
    <property type="project" value="UniProtKB-KW"/>
</dbReference>
<evidence type="ECO:0008006" key="9">
    <source>
        <dbReference type="Google" id="ProtNLM"/>
    </source>
</evidence>
<dbReference type="InterPro" id="IPR024990">
    <property type="entry name" value="Apc1"/>
</dbReference>
<dbReference type="Pfam" id="PF18122">
    <property type="entry name" value="APC1_C"/>
    <property type="match status" value="1"/>
</dbReference>
<feature type="domain" description="Anaphase-promoting complex subunit 1 beta-sandwich" evidence="6">
    <location>
        <begin position="188"/>
        <end position="248"/>
    </location>
</feature>
<keyword evidence="2" id="KW-0677">Repeat</keyword>
<evidence type="ECO:0000256" key="2">
    <source>
        <dbReference type="ARBA" id="ARBA00022737"/>
    </source>
</evidence>
<evidence type="ECO:0000259" key="5">
    <source>
        <dbReference type="Pfam" id="PF18122"/>
    </source>
</evidence>